<proteinExistence type="predicted"/>
<sequence length="185" mass="20681">MKGITEKGERGNLGRREGQRLKESLLLEEDMGGGLLLHWDQTVGAGASIGPAHHRLYQRETAMRGKTLGELNEGRLLLKLFFLLFLSSDDDNYDDSVSKMKAAEEALEASKRYEQLKQSSFELSGKLAAETNRVIGITLLFTKPPYAKKPDIRWRLYVFKGGEALNGHFCDFLFLVCLASRKGAA</sequence>
<name>A0A4U5R4Z7_POPAL</name>
<dbReference type="STRING" id="43335.A0A4U5R4Z7"/>
<dbReference type="AlphaFoldDB" id="A0A4U5R4Z7"/>
<protein>
    <submittedName>
        <fullName evidence="1">Serine/arginine repetitive matrix protein 2-like isoform X1</fullName>
    </submittedName>
</protein>
<gene>
    <name evidence="1" type="ORF">D5086_0000005920</name>
</gene>
<evidence type="ECO:0000313" key="1">
    <source>
        <dbReference type="EMBL" id="TKS18109.1"/>
    </source>
</evidence>
<comment type="caution">
    <text evidence="1">The sequence shown here is derived from an EMBL/GenBank/DDBJ whole genome shotgun (WGS) entry which is preliminary data.</text>
</comment>
<dbReference type="EMBL" id="RCHU01000013">
    <property type="protein sequence ID" value="TKS18109.1"/>
    <property type="molecule type" value="Genomic_DNA"/>
</dbReference>
<organism evidence="1">
    <name type="scientific">Populus alba</name>
    <name type="common">White poplar</name>
    <dbReference type="NCBI Taxonomy" id="43335"/>
    <lineage>
        <taxon>Eukaryota</taxon>
        <taxon>Viridiplantae</taxon>
        <taxon>Streptophyta</taxon>
        <taxon>Embryophyta</taxon>
        <taxon>Tracheophyta</taxon>
        <taxon>Spermatophyta</taxon>
        <taxon>Magnoliopsida</taxon>
        <taxon>eudicotyledons</taxon>
        <taxon>Gunneridae</taxon>
        <taxon>Pentapetalae</taxon>
        <taxon>rosids</taxon>
        <taxon>fabids</taxon>
        <taxon>Malpighiales</taxon>
        <taxon>Salicaceae</taxon>
        <taxon>Saliceae</taxon>
        <taxon>Populus</taxon>
    </lineage>
</organism>
<accession>A0A4U5R4Z7</accession>
<reference evidence="1" key="1">
    <citation type="submission" date="2018-10" db="EMBL/GenBank/DDBJ databases">
        <title>Population genomic analysis revealed the cold adaptation of white poplar.</title>
        <authorList>
            <person name="Liu Y.-J."/>
        </authorList>
    </citation>
    <scope>NUCLEOTIDE SEQUENCE [LARGE SCALE GENOMIC DNA]</scope>
    <source>
        <strain evidence="1">PAL-ZL1</strain>
    </source>
</reference>